<evidence type="ECO:0000256" key="11">
    <source>
        <dbReference type="SAM" id="Phobius"/>
    </source>
</evidence>
<evidence type="ECO:0000313" key="14">
    <source>
        <dbReference type="EMBL" id="KAK2715467.1"/>
    </source>
</evidence>
<feature type="transmembrane region" description="Helical" evidence="11">
    <location>
        <begin position="955"/>
        <end position="979"/>
    </location>
</feature>
<dbReference type="SUPFAM" id="SSF52058">
    <property type="entry name" value="L domain-like"/>
    <property type="match status" value="3"/>
</dbReference>
<evidence type="ECO:0000256" key="4">
    <source>
        <dbReference type="ARBA" id="ARBA00022692"/>
    </source>
</evidence>
<evidence type="ECO:0000256" key="7">
    <source>
        <dbReference type="ARBA" id="ARBA00022989"/>
    </source>
</evidence>
<dbReference type="InterPro" id="IPR000483">
    <property type="entry name" value="Cys-rich_flank_reg_C"/>
</dbReference>
<keyword evidence="5 12" id="KW-0732">Signal</keyword>
<feature type="chain" id="PRO_5041698033" description="TIR domain-containing protein" evidence="12">
    <location>
        <begin position="20"/>
        <end position="1170"/>
    </location>
</feature>
<keyword evidence="3" id="KW-0433">Leucine-rich repeat</keyword>
<dbReference type="Gene3D" id="3.80.10.10">
    <property type="entry name" value="Ribonuclease Inhibitor"/>
    <property type="match status" value="5"/>
</dbReference>
<sequence>MRAYIIMVMLVTQIVSSVAQECFKKNELTTCHLNSLSPDVIENDQVQDATRLNIECGSSQPIRLDSTSLNSLNNLEDLQIWKCKLDAIQTGSFRYIPNLKSLIIQGTNTEWDDYSLTIGPRVFEDTPNIQHLNLAKNQIYQSQPLLFCPLENLEYLNITHNKWETVGNFGFNSKYTLKGSTEAYPCGEKITVIDLSNNKFKTVPGESLNNLENLKDLYFNDNLIEVLEEYSFSGLKSLRILNLSNNKLSILPPSLLSNTRNLTEIYLQKNKIKVLAPGLLSGLNALIVLDLSYNELTSDWVTVGTFQGLIELRYLSLANNQLRKVDSNLLVDSSQIEFLDFSCNNIEIISNGAFRNMKNLETLLLPHNKLQSLNFDMLKGPSSIKFLSLENNQISRIDPMTLSCCPILDHLVVSKNNLSVFPNVKELQNLKSLDLGYNKISSLRDDALSNISSLETLSLAHNKLKFVTDDSFRDLKHLKVLDLSSNQIEYIETNSFSHIEDLQALRIDNNKLAEVGDILVRSSKFEWLNISANQISHLNFSKLPAKLIWLDAHQNEIRSINYDSYHLDKMKLETLDLSFNLLTEIGPFLPRTLHTLSVNDNKIEKVHPYTFFNMIQLHRVDLYANHIKKLDKDSLRVQPSYPAPEFYIGGNPFECDCNMQWLQTVNTPQPQSTLPKVMDLEGIYCVLTHKRGQVYVPLVEASSHSFLCQYRIHCSTLCHCCEFDACDCEMICPNSCECYHDHAWSRNVADCSSSNLTLVPSGLPIDITDLYLDNNTIPEVGDLAFIGRRNLRSLYLNRSHIETISNRSFVGLRSLLRLHMGDNYLRILGDSLFQELDGLQELHLENNLLEYLSAEVLQPLRSLQYLRLDGNMFTLVSSSVFAFSYKLQMLNISRNPWSCECELLMEFSDWLIKNEKIVVSANTLVCNELEVIMSQNRSCITITSSSKTIIEHNSFMPLLITTLTASAILMTLIIVLYFYRYDIRVWVHSKYGIRLFAKREQTSELYNSFVAYSTKDEPFVIQTLKSNLEYGHGYKLCLQYRDCTPSTVFVSDSVLQGIENSQRIMLILSEHFLSSEWQRLKAVMHHIFKARRRKLIVVIVGDIKMKDLDHDLKLYMKTSAKLVWGESRFWEKLRYELVDVTKRRRCTPSLPIPPVPNEVIDLSHYTAPPL</sequence>
<dbReference type="InterPro" id="IPR000157">
    <property type="entry name" value="TIR_dom"/>
</dbReference>
<feature type="signal peptide" evidence="12">
    <location>
        <begin position="1"/>
        <end position="19"/>
    </location>
</feature>
<keyword evidence="4 11" id="KW-0812">Transmembrane</keyword>
<evidence type="ECO:0000256" key="3">
    <source>
        <dbReference type="ARBA" id="ARBA00022614"/>
    </source>
</evidence>
<dbReference type="SMART" id="SM00365">
    <property type="entry name" value="LRR_SD22"/>
    <property type="match status" value="10"/>
</dbReference>
<dbReference type="SUPFAM" id="SSF52200">
    <property type="entry name" value="Toll/Interleukin receptor TIR domain"/>
    <property type="match status" value="1"/>
</dbReference>
<dbReference type="PRINTS" id="PR01537">
    <property type="entry name" value="INTRLKN1R1F"/>
</dbReference>
<evidence type="ECO:0000256" key="5">
    <source>
        <dbReference type="ARBA" id="ARBA00022729"/>
    </source>
</evidence>
<dbReference type="SMART" id="SM00255">
    <property type="entry name" value="TIR"/>
    <property type="match status" value="1"/>
</dbReference>
<dbReference type="PANTHER" id="PTHR45712">
    <property type="entry name" value="AGAP008170-PA"/>
    <property type="match status" value="1"/>
</dbReference>
<evidence type="ECO:0000256" key="10">
    <source>
        <dbReference type="ARBA" id="ARBA00023180"/>
    </source>
</evidence>
<gene>
    <name evidence="14" type="ORF">QYM36_010174</name>
</gene>
<evidence type="ECO:0000256" key="12">
    <source>
        <dbReference type="SAM" id="SignalP"/>
    </source>
</evidence>
<dbReference type="InterPro" id="IPR003591">
    <property type="entry name" value="Leu-rich_rpt_typical-subtyp"/>
</dbReference>
<evidence type="ECO:0000256" key="8">
    <source>
        <dbReference type="ARBA" id="ARBA00023136"/>
    </source>
</evidence>
<keyword evidence="10" id="KW-0325">Glycoprotein</keyword>
<comment type="similarity">
    <text evidence="2">Belongs to the Toll-like receptor family.</text>
</comment>
<dbReference type="GO" id="GO:0007165">
    <property type="term" value="P:signal transduction"/>
    <property type="evidence" value="ECO:0007669"/>
    <property type="project" value="InterPro"/>
</dbReference>
<keyword evidence="9" id="KW-0675">Receptor</keyword>
<keyword evidence="6" id="KW-0677">Repeat</keyword>
<keyword evidence="15" id="KW-1185">Reference proteome</keyword>
<dbReference type="Pfam" id="PF13855">
    <property type="entry name" value="LRR_8"/>
    <property type="match status" value="6"/>
</dbReference>
<dbReference type="InterPro" id="IPR001611">
    <property type="entry name" value="Leu-rich_rpt"/>
</dbReference>
<evidence type="ECO:0000256" key="1">
    <source>
        <dbReference type="ARBA" id="ARBA00004479"/>
    </source>
</evidence>
<comment type="caution">
    <text evidence="14">The sequence shown here is derived from an EMBL/GenBank/DDBJ whole genome shotgun (WGS) entry which is preliminary data.</text>
</comment>
<proteinExistence type="inferred from homology"/>
<dbReference type="InterPro" id="IPR035897">
    <property type="entry name" value="Toll_tir_struct_dom_sf"/>
</dbReference>
<dbReference type="PROSITE" id="PS50104">
    <property type="entry name" value="TIR"/>
    <property type="match status" value="1"/>
</dbReference>
<dbReference type="Gene3D" id="3.40.50.10140">
    <property type="entry name" value="Toll/interleukin-1 receptor homology (TIR) domain"/>
    <property type="match status" value="1"/>
</dbReference>
<dbReference type="SMART" id="SM00082">
    <property type="entry name" value="LRRCT"/>
    <property type="match status" value="2"/>
</dbReference>
<evidence type="ECO:0000256" key="9">
    <source>
        <dbReference type="ARBA" id="ARBA00023170"/>
    </source>
</evidence>
<name>A0AA88L3L9_ARTSF</name>
<dbReference type="EMBL" id="JAVRJZ010000012">
    <property type="protein sequence ID" value="KAK2715467.1"/>
    <property type="molecule type" value="Genomic_DNA"/>
</dbReference>
<reference evidence="14" key="1">
    <citation type="submission" date="2023-07" db="EMBL/GenBank/DDBJ databases">
        <title>Chromosome-level genome assembly of Artemia franciscana.</title>
        <authorList>
            <person name="Jo E."/>
        </authorList>
    </citation>
    <scope>NUCLEOTIDE SEQUENCE</scope>
    <source>
        <tissue evidence="14">Whole body</tissue>
    </source>
</reference>
<dbReference type="Pfam" id="PF13306">
    <property type="entry name" value="LRR_5"/>
    <property type="match status" value="1"/>
</dbReference>
<dbReference type="SMART" id="SM00369">
    <property type="entry name" value="LRR_TYP"/>
    <property type="match status" value="22"/>
</dbReference>
<dbReference type="AlphaFoldDB" id="A0AA88L3L9"/>
<keyword evidence="8 11" id="KW-0472">Membrane</keyword>
<dbReference type="SUPFAM" id="SSF52047">
    <property type="entry name" value="RNI-like"/>
    <property type="match status" value="1"/>
</dbReference>
<dbReference type="InterPro" id="IPR050333">
    <property type="entry name" value="SLRP"/>
</dbReference>
<accession>A0AA88L3L9</accession>
<dbReference type="InterPro" id="IPR026906">
    <property type="entry name" value="LRR_5"/>
</dbReference>
<keyword evidence="7 11" id="KW-1133">Transmembrane helix</keyword>
<evidence type="ECO:0000256" key="2">
    <source>
        <dbReference type="ARBA" id="ARBA00009634"/>
    </source>
</evidence>
<dbReference type="GO" id="GO:0016020">
    <property type="term" value="C:membrane"/>
    <property type="evidence" value="ECO:0007669"/>
    <property type="project" value="UniProtKB-SubCell"/>
</dbReference>
<evidence type="ECO:0000259" key="13">
    <source>
        <dbReference type="PROSITE" id="PS50104"/>
    </source>
</evidence>
<dbReference type="Pfam" id="PF13676">
    <property type="entry name" value="TIR_2"/>
    <property type="match status" value="1"/>
</dbReference>
<dbReference type="PROSITE" id="PS51450">
    <property type="entry name" value="LRR"/>
    <property type="match status" value="4"/>
</dbReference>
<dbReference type="PANTHER" id="PTHR45712:SF22">
    <property type="entry name" value="INSULIN-LIKE GROWTH FACTOR-BINDING PROTEIN COMPLEX ACID LABILE SUBUNIT"/>
    <property type="match status" value="1"/>
</dbReference>
<comment type="subcellular location">
    <subcellularLocation>
        <location evidence="1">Membrane</location>
        <topology evidence="1">Single-pass type I membrane protein</topology>
    </subcellularLocation>
</comment>
<evidence type="ECO:0000313" key="15">
    <source>
        <dbReference type="Proteomes" id="UP001187531"/>
    </source>
</evidence>
<dbReference type="Proteomes" id="UP001187531">
    <property type="component" value="Unassembled WGS sequence"/>
</dbReference>
<dbReference type="InterPro" id="IPR032675">
    <property type="entry name" value="LRR_dom_sf"/>
</dbReference>
<protein>
    <recommendedName>
        <fullName evidence="13">TIR domain-containing protein</fullName>
    </recommendedName>
</protein>
<evidence type="ECO:0000256" key="6">
    <source>
        <dbReference type="ARBA" id="ARBA00022737"/>
    </source>
</evidence>
<organism evidence="14 15">
    <name type="scientific">Artemia franciscana</name>
    <name type="common">Brine shrimp</name>
    <name type="synonym">Artemia sanfranciscana</name>
    <dbReference type="NCBI Taxonomy" id="6661"/>
    <lineage>
        <taxon>Eukaryota</taxon>
        <taxon>Metazoa</taxon>
        <taxon>Ecdysozoa</taxon>
        <taxon>Arthropoda</taxon>
        <taxon>Crustacea</taxon>
        <taxon>Branchiopoda</taxon>
        <taxon>Anostraca</taxon>
        <taxon>Artemiidae</taxon>
        <taxon>Artemia</taxon>
    </lineage>
</organism>
<dbReference type="FunFam" id="3.80.10.10:FF:000770">
    <property type="entry name" value="Uncharacterized protein"/>
    <property type="match status" value="1"/>
</dbReference>
<feature type="domain" description="TIR" evidence="13">
    <location>
        <begin position="1004"/>
        <end position="1137"/>
    </location>
</feature>